<feature type="transmembrane region" description="Helical" evidence="6">
    <location>
        <begin position="15"/>
        <end position="35"/>
    </location>
</feature>
<feature type="transmembrane region" description="Helical" evidence="6">
    <location>
        <begin position="189"/>
        <end position="214"/>
    </location>
</feature>
<comment type="subcellular location">
    <subcellularLocation>
        <location evidence="1">Membrane</location>
        <topology evidence="1">Multi-pass membrane protein</topology>
    </subcellularLocation>
</comment>
<dbReference type="EMBL" id="BMJA01000004">
    <property type="protein sequence ID" value="GGA47104.1"/>
    <property type="molecule type" value="Genomic_DNA"/>
</dbReference>
<dbReference type="PANTHER" id="PTHR12778">
    <property type="entry name" value="SOLUTE CARRIER FAMILY 33 ACETYL-COA TRANSPORTER -RELATED"/>
    <property type="match status" value="1"/>
</dbReference>
<evidence type="ECO:0000256" key="6">
    <source>
        <dbReference type="SAM" id="Phobius"/>
    </source>
</evidence>
<evidence type="ECO:0000256" key="5">
    <source>
        <dbReference type="ARBA" id="ARBA00023136"/>
    </source>
</evidence>
<feature type="transmembrane region" description="Helical" evidence="6">
    <location>
        <begin position="165"/>
        <end position="183"/>
    </location>
</feature>
<evidence type="ECO:0000256" key="2">
    <source>
        <dbReference type="ARBA" id="ARBA00022448"/>
    </source>
</evidence>
<evidence type="ECO:0000256" key="1">
    <source>
        <dbReference type="ARBA" id="ARBA00004141"/>
    </source>
</evidence>
<keyword evidence="3 6" id="KW-0812">Transmembrane</keyword>
<dbReference type="InterPro" id="IPR036259">
    <property type="entry name" value="MFS_trans_sf"/>
</dbReference>
<organism evidence="8 9">
    <name type="scientific">Dyella nitratireducens</name>
    <dbReference type="NCBI Taxonomy" id="1849580"/>
    <lineage>
        <taxon>Bacteria</taxon>
        <taxon>Pseudomonadati</taxon>
        <taxon>Pseudomonadota</taxon>
        <taxon>Gammaproteobacteria</taxon>
        <taxon>Lysobacterales</taxon>
        <taxon>Rhodanobacteraceae</taxon>
        <taxon>Dyella</taxon>
    </lineage>
</organism>
<dbReference type="InterPro" id="IPR004752">
    <property type="entry name" value="AmpG_permease/AT-1"/>
</dbReference>
<dbReference type="PANTHER" id="PTHR12778:SF10">
    <property type="entry name" value="MAJOR FACILITATOR SUPERFAMILY DOMAIN-CONTAINING PROTEIN 3"/>
    <property type="match status" value="1"/>
</dbReference>
<proteinExistence type="predicted"/>
<dbReference type="InterPro" id="IPR020846">
    <property type="entry name" value="MFS_dom"/>
</dbReference>
<dbReference type="Gene3D" id="1.20.1250.20">
    <property type="entry name" value="MFS general substrate transporter like domains"/>
    <property type="match status" value="1"/>
</dbReference>
<keyword evidence="9" id="KW-1185">Reference proteome</keyword>
<dbReference type="PROSITE" id="PS50850">
    <property type="entry name" value="MFS"/>
    <property type="match status" value="1"/>
</dbReference>
<dbReference type="SUPFAM" id="SSF103473">
    <property type="entry name" value="MFS general substrate transporter"/>
    <property type="match status" value="1"/>
</dbReference>
<name>A0ABQ1GNR7_9GAMM</name>
<feature type="transmembrane region" description="Helical" evidence="6">
    <location>
        <begin position="260"/>
        <end position="281"/>
    </location>
</feature>
<evidence type="ECO:0000256" key="4">
    <source>
        <dbReference type="ARBA" id="ARBA00022989"/>
    </source>
</evidence>
<feature type="domain" description="Major facilitator superfamily (MFS) profile" evidence="7">
    <location>
        <begin position="1"/>
        <end position="286"/>
    </location>
</feature>
<dbReference type="InterPro" id="IPR011701">
    <property type="entry name" value="MFS"/>
</dbReference>
<feature type="transmembrane region" description="Helical" evidence="6">
    <location>
        <begin position="95"/>
        <end position="118"/>
    </location>
</feature>
<feature type="transmembrane region" description="Helical" evidence="6">
    <location>
        <begin position="226"/>
        <end position="248"/>
    </location>
</feature>
<feature type="transmembrane region" description="Helical" evidence="6">
    <location>
        <begin position="130"/>
        <end position="153"/>
    </location>
</feature>
<comment type="caution">
    <text evidence="8">The sequence shown here is derived from an EMBL/GenBank/DDBJ whole genome shotgun (WGS) entry which is preliminary data.</text>
</comment>
<reference evidence="9" key="1">
    <citation type="journal article" date="2019" name="Int. J. Syst. Evol. Microbiol.">
        <title>The Global Catalogue of Microorganisms (GCM) 10K type strain sequencing project: providing services to taxonomists for standard genome sequencing and annotation.</title>
        <authorList>
            <consortium name="The Broad Institute Genomics Platform"/>
            <consortium name="The Broad Institute Genome Sequencing Center for Infectious Disease"/>
            <person name="Wu L."/>
            <person name="Ma J."/>
        </authorList>
    </citation>
    <scope>NUCLEOTIDE SEQUENCE [LARGE SCALE GENOMIC DNA]</scope>
    <source>
        <strain evidence="9">CGMCC 1.15439</strain>
    </source>
</reference>
<evidence type="ECO:0000313" key="9">
    <source>
        <dbReference type="Proteomes" id="UP000620046"/>
    </source>
</evidence>
<keyword evidence="4 6" id="KW-1133">Transmembrane helix</keyword>
<gene>
    <name evidence="8" type="ORF">GCM10010981_40360</name>
</gene>
<sequence length="298" mass="32066">MAFSNPSEALTYYQFGYRIALLLSDGIVFLLATHIGWSASYASMTILMLLPILAAYRAIEPSFISSGKEIDLHDKTATAQRRVNLKLSKVSPGKWAWVLIFLVVAFYRMPDVIIYPMINPLYHDVGISKDFLAAIHLGVGVISSFFGIVVAGASTIRFGLVKSMMVGAMLQFIAVLTFAILAFSGGSQLVAILSGSFENIASSFTGVALVLYMSQFISAERAASQYAALTCVYSLFGKLLSGLSGLAIAHLGEGGDRLEAYGVFFLFVSLTSLPAIALLSLMPRKYVDAPTHQLATAS</sequence>
<keyword evidence="2" id="KW-0813">Transport</keyword>
<evidence type="ECO:0000256" key="3">
    <source>
        <dbReference type="ARBA" id="ARBA00022692"/>
    </source>
</evidence>
<evidence type="ECO:0000259" key="7">
    <source>
        <dbReference type="PROSITE" id="PS50850"/>
    </source>
</evidence>
<dbReference type="Proteomes" id="UP000620046">
    <property type="component" value="Unassembled WGS sequence"/>
</dbReference>
<evidence type="ECO:0000313" key="8">
    <source>
        <dbReference type="EMBL" id="GGA47104.1"/>
    </source>
</evidence>
<accession>A0ABQ1GNR7</accession>
<dbReference type="Pfam" id="PF07690">
    <property type="entry name" value="MFS_1"/>
    <property type="match status" value="1"/>
</dbReference>
<keyword evidence="5 6" id="KW-0472">Membrane</keyword>
<protein>
    <recommendedName>
        <fullName evidence="7">Major facilitator superfamily (MFS) profile domain-containing protein</fullName>
    </recommendedName>
</protein>